<evidence type="ECO:0000259" key="3">
    <source>
        <dbReference type="Pfam" id="PF00534"/>
    </source>
</evidence>
<evidence type="ECO:0000256" key="1">
    <source>
        <dbReference type="ARBA" id="ARBA00022676"/>
    </source>
</evidence>
<dbReference type="Proteomes" id="UP000249239">
    <property type="component" value="Unassembled WGS sequence"/>
</dbReference>
<protein>
    <submittedName>
        <fullName evidence="5">Glycosyltransferase involved in cell wall biosynthesis</fullName>
    </submittedName>
</protein>
<gene>
    <name evidence="5" type="ORF">LX69_02395</name>
</gene>
<feature type="domain" description="Glycosyl transferase family 1" evidence="3">
    <location>
        <begin position="220"/>
        <end position="383"/>
    </location>
</feature>
<dbReference type="Gene3D" id="3.40.50.2000">
    <property type="entry name" value="Glycogen Phosphorylase B"/>
    <property type="match status" value="1"/>
</dbReference>
<dbReference type="GO" id="GO:0016757">
    <property type="term" value="F:glycosyltransferase activity"/>
    <property type="evidence" value="ECO:0007669"/>
    <property type="project" value="UniProtKB-KW"/>
</dbReference>
<dbReference type="Pfam" id="PF13439">
    <property type="entry name" value="Glyco_transf_4"/>
    <property type="match status" value="1"/>
</dbReference>
<dbReference type="SUPFAM" id="SSF53756">
    <property type="entry name" value="UDP-Glycosyltransferase/glycogen phosphorylase"/>
    <property type="match status" value="1"/>
</dbReference>
<accession>A0A2W7NT08</accession>
<comment type="caution">
    <text evidence="5">The sequence shown here is derived from an EMBL/GenBank/DDBJ whole genome shotgun (WGS) entry which is preliminary data.</text>
</comment>
<evidence type="ECO:0000256" key="2">
    <source>
        <dbReference type="ARBA" id="ARBA00022679"/>
    </source>
</evidence>
<keyword evidence="1" id="KW-0328">Glycosyltransferase</keyword>
<evidence type="ECO:0000313" key="5">
    <source>
        <dbReference type="EMBL" id="PZX14382.1"/>
    </source>
</evidence>
<dbReference type="AlphaFoldDB" id="A0A2W7NT08"/>
<keyword evidence="2 5" id="KW-0808">Transferase</keyword>
<dbReference type="InterPro" id="IPR001296">
    <property type="entry name" value="Glyco_trans_1"/>
</dbReference>
<dbReference type="EMBL" id="QKZK01000020">
    <property type="protein sequence ID" value="PZX14382.1"/>
    <property type="molecule type" value="Genomic_DNA"/>
</dbReference>
<organism evidence="5 6">
    <name type="scientific">Breznakibacter xylanolyticus</name>
    <dbReference type="NCBI Taxonomy" id="990"/>
    <lineage>
        <taxon>Bacteria</taxon>
        <taxon>Pseudomonadati</taxon>
        <taxon>Bacteroidota</taxon>
        <taxon>Bacteroidia</taxon>
        <taxon>Marinilabiliales</taxon>
        <taxon>Marinilabiliaceae</taxon>
        <taxon>Breznakibacter</taxon>
    </lineage>
</organism>
<evidence type="ECO:0000313" key="6">
    <source>
        <dbReference type="Proteomes" id="UP000249239"/>
    </source>
</evidence>
<dbReference type="Pfam" id="PF00534">
    <property type="entry name" value="Glycos_transf_1"/>
    <property type="match status" value="1"/>
</dbReference>
<reference evidence="5 6" key="1">
    <citation type="submission" date="2018-06" db="EMBL/GenBank/DDBJ databases">
        <title>Genomic Encyclopedia of Archaeal and Bacterial Type Strains, Phase II (KMG-II): from individual species to whole genera.</title>
        <authorList>
            <person name="Goeker M."/>
        </authorList>
    </citation>
    <scope>NUCLEOTIDE SEQUENCE [LARGE SCALE GENOMIC DNA]</scope>
    <source>
        <strain evidence="5 6">DSM 6779</strain>
    </source>
</reference>
<evidence type="ECO:0000259" key="4">
    <source>
        <dbReference type="Pfam" id="PF13439"/>
    </source>
</evidence>
<dbReference type="PANTHER" id="PTHR12526:SF629">
    <property type="entry name" value="TEICHURONIC ACID BIOSYNTHESIS GLYCOSYLTRANSFERASE TUAH-RELATED"/>
    <property type="match status" value="1"/>
</dbReference>
<proteinExistence type="predicted"/>
<dbReference type="InterPro" id="IPR028098">
    <property type="entry name" value="Glyco_trans_4-like_N"/>
</dbReference>
<feature type="domain" description="Glycosyltransferase subfamily 4-like N-terminal" evidence="4">
    <location>
        <begin position="58"/>
        <end position="207"/>
    </location>
</feature>
<keyword evidence="6" id="KW-1185">Reference proteome</keyword>
<sequence>MITHTNQNRAIKINPSRHGFIMKKQLFSYSISPTQSPDFHLPLVRICLTGDMNTDYRVHKTAMSLMSMGYRVECVTAQCKAVRLPSSKPYSIKVLRLMFRNGPLFYAEFNLRLWWYLIYNPSHTVLSIDLDTLTGCRMAKWLGRFRLVFDSHEYFPEVPELQHRPVVKKVWQWLERHTIGGVDRAYTVCGSIADIYQKKYGVPFQVVRNLPELKSMTHVQPAIVDSRFKLVYQGAINKGRGIVETIRALAYLDNVLLVIVGSGDETELVQREVERVGVQHKVLMTGRIPFDELPAYTLSADVGLCLLENIGLNYYYSLPNRIFDFAQAGIPVLASNFPEIRKVVGDMGTGLLLDDLNPETIARAIEQLRGDKVAYQMMCDNAIKASRELVWECDLPVLRNVFNR</sequence>
<dbReference type="PANTHER" id="PTHR12526">
    <property type="entry name" value="GLYCOSYLTRANSFERASE"/>
    <property type="match status" value="1"/>
</dbReference>
<name>A0A2W7NT08_9BACT</name>